<dbReference type="EMBL" id="BOOA01000050">
    <property type="protein sequence ID" value="GIH27109.1"/>
    <property type="molecule type" value="Genomic_DNA"/>
</dbReference>
<comment type="caution">
    <text evidence="1">The sequence shown here is derived from an EMBL/GenBank/DDBJ whole genome shotgun (WGS) entry which is preliminary data.</text>
</comment>
<accession>A0A919UMN4</accession>
<sequence>MAVAQLFARDVPDLACPEGTDLLQVLWCPIDHEAGSPRVFLRWRRSADVVDVLADQPEPPLMESNYYLPEPCLLHPEQVVEYQYADLLPERLRERIEEWEEATEHDYQDLSIAEGWKAGGWASWHLTDPYPMMCECGQDMRLLLTVASNEWSAGYTWRPIEDEPTGTEPSYPRTREPTMITIGRGYSLWIFICPRSFEHPHQTIMQ</sequence>
<proteinExistence type="predicted"/>
<reference evidence="1" key="1">
    <citation type="submission" date="2021-01" db="EMBL/GenBank/DDBJ databases">
        <title>Whole genome shotgun sequence of Acrocarpospora phusangensis NBRC 108782.</title>
        <authorList>
            <person name="Komaki H."/>
            <person name="Tamura T."/>
        </authorList>
    </citation>
    <scope>NUCLEOTIDE SEQUENCE</scope>
    <source>
        <strain evidence="1">NBRC 108782</strain>
    </source>
</reference>
<dbReference type="Gene3D" id="2.30.320.10">
    <property type="entry name" value="YwqG-like"/>
    <property type="match status" value="1"/>
</dbReference>
<organism evidence="1 2">
    <name type="scientific">Acrocarpospora phusangensis</name>
    <dbReference type="NCBI Taxonomy" id="1070424"/>
    <lineage>
        <taxon>Bacteria</taxon>
        <taxon>Bacillati</taxon>
        <taxon>Actinomycetota</taxon>
        <taxon>Actinomycetes</taxon>
        <taxon>Streptosporangiales</taxon>
        <taxon>Streptosporangiaceae</taxon>
        <taxon>Acrocarpospora</taxon>
    </lineage>
</organism>
<gene>
    <name evidence="1" type="ORF">Aph01nite_54190</name>
</gene>
<dbReference type="AlphaFoldDB" id="A0A919UMN4"/>
<evidence type="ECO:0000313" key="2">
    <source>
        <dbReference type="Proteomes" id="UP000640052"/>
    </source>
</evidence>
<evidence type="ECO:0008006" key="3">
    <source>
        <dbReference type="Google" id="ProtNLM"/>
    </source>
</evidence>
<keyword evidence="2" id="KW-1185">Reference proteome</keyword>
<protein>
    <recommendedName>
        <fullName evidence="3">DUF1963 domain-containing protein</fullName>
    </recommendedName>
</protein>
<evidence type="ECO:0000313" key="1">
    <source>
        <dbReference type="EMBL" id="GIH27109.1"/>
    </source>
</evidence>
<dbReference type="Proteomes" id="UP000640052">
    <property type="component" value="Unassembled WGS sequence"/>
</dbReference>
<name>A0A919UMN4_9ACTN</name>